<gene>
    <name evidence="10" type="ORF">PVL29_000243</name>
</gene>
<protein>
    <recommendedName>
        <fullName evidence="9">CCHC-type domain-containing protein</fullName>
    </recommendedName>
</protein>
<feature type="region of interest" description="Disordered" evidence="8">
    <location>
        <begin position="415"/>
        <end position="443"/>
    </location>
</feature>
<dbReference type="InterPro" id="IPR036875">
    <property type="entry name" value="Znf_CCHC_sf"/>
</dbReference>
<organism evidence="10 11">
    <name type="scientific">Vitis rotundifolia</name>
    <name type="common">Muscadine grape</name>
    <dbReference type="NCBI Taxonomy" id="103349"/>
    <lineage>
        <taxon>Eukaryota</taxon>
        <taxon>Viridiplantae</taxon>
        <taxon>Streptophyta</taxon>
        <taxon>Embryophyta</taxon>
        <taxon>Tracheophyta</taxon>
        <taxon>Spermatophyta</taxon>
        <taxon>Magnoliopsida</taxon>
        <taxon>eudicotyledons</taxon>
        <taxon>Gunneridae</taxon>
        <taxon>Pentapetalae</taxon>
        <taxon>rosids</taxon>
        <taxon>Vitales</taxon>
        <taxon>Vitaceae</taxon>
        <taxon>Viteae</taxon>
        <taxon>Vitis</taxon>
    </lineage>
</organism>
<keyword evidence="11" id="KW-1185">Reference proteome</keyword>
<reference evidence="10 11" key="1">
    <citation type="journal article" date="2023" name="BMC Biotechnol.">
        <title>Vitis rotundifolia cv Carlos genome sequencing.</title>
        <authorList>
            <person name="Huff M."/>
            <person name="Hulse-Kemp A."/>
            <person name="Scheffler B."/>
            <person name="Youngblood R."/>
            <person name="Simpson S."/>
            <person name="Babiker E."/>
            <person name="Staton M."/>
        </authorList>
    </citation>
    <scope>NUCLEOTIDE SEQUENCE [LARGE SCALE GENOMIC DNA]</scope>
    <source>
        <tissue evidence="10">Leaf</tissue>
    </source>
</reference>
<dbReference type="AlphaFoldDB" id="A0AA39E3E6"/>
<accession>A0AA39E3E6</accession>
<comment type="subcellular location">
    <subcellularLocation>
        <location evidence="1">Nucleus</location>
        <location evidence="1">Nucleoplasm</location>
    </subcellularLocation>
</comment>
<dbReference type="Pfam" id="PF04046">
    <property type="entry name" value="PSP"/>
    <property type="match status" value="1"/>
</dbReference>
<name>A0AA39E3E6_VITRO</name>
<dbReference type="PROSITE" id="PS50158">
    <property type="entry name" value="ZF_CCHC"/>
    <property type="match status" value="1"/>
</dbReference>
<dbReference type="GO" id="GO:0008270">
    <property type="term" value="F:zinc ion binding"/>
    <property type="evidence" value="ECO:0007669"/>
    <property type="project" value="UniProtKB-KW"/>
</dbReference>
<keyword evidence="3" id="KW-0479">Metal-binding</keyword>
<dbReference type="SMART" id="SM00343">
    <property type="entry name" value="ZnF_C2HC"/>
    <property type="match status" value="1"/>
</dbReference>
<proteinExistence type="inferred from homology"/>
<keyword evidence="5" id="KW-0862">Zinc</keyword>
<feature type="compositionally biased region" description="Basic and acidic residues" evidence="8">
    <location>
        <begin position="32"/>
        <end position="47"/>
    </location>
</feature>
<dbReference type="InterPro" id="IPR006568">
    <property type="entry name" value="PSP_pro-rich"/>
</dbReference>
<evidence type="ECO:0000256" key="7">
    <source>
        <dbReference type="PROSITE-ProRule" id="PRU00047"/>
    </source>
</evidence>
<dbReference type="InterPro" id="IPR001878">
    <property type="entry name" value="Znf_CCHC"/>
</dbReference>
<dbReference type="SUPFAM" id="SSF57756">
    <property type="entry name" value="Retrovirus zinc finger-like domains"/>
    <property type="match status" value="1"/>
</dbReference>
<sequence>MGNEDFIELHALNDEVKDGVFNKENVEQAKGEIRSLDKQHSQRKYPEEDLVDKPPPLQGNVELVETVTIAEKMTGIESIVHGGNNDVILQKEVFSSHKIDGSSVTGVKRSRMTSDDQQPFVHVIYNSLSRKSKRKLEELLHHWSEWHAQQCSSSKDSDEVLESGDETYFPALHVGLGPEKTSMVSFWMDNQVKEKKNKGFISLNDNAVPLYDREYALGLTSMDDLNNLERGLETLDASRCFNCGSYNHSLKDCPKPRDNVAVNNARKQHQSKRNQPVGPRIATRYYQNSPGGKYDGLKPGVLGPETRKILNLGEFDPPPWLNRMREIGYPPGYLDAVDEDQSSGIIIYADEETREEEDKENLKLNTSILQKTMSVDFPGINAPIPEHADERRWTTSQGPVNFDSLRNRANLRSNCSSESISNGLPHNQRGPRDYRDGGFPGYSPTMFDHSRGYSGFSLSRPSEYFSLRGDNPNGYSGCNPNYASDPFSPRGDNLGFYNPFNPNITGDPISPKGDLLMRGPSLGRSMSDGGRSSLFLEGSSHSTDALLPYASSGLLQSPHDYGSFRFEAPAYEGHWRPY</sequence>
<dbReference type="GO" id="GO:0005654">
    <property type="term" value="C:nucleoplasm"/>
    <property type="evidence" value="ECO:0007669"/>
    <property type="project" value="UniProtKB-SubCell"/>
</dbReference>
<evidence type="ECO:0000256" key="5">
    <source>
        <dbReference type="ARBA" id="ARBA00022833"/>
    </source>
</evidence>
<comment type="similarity">
    <text evidence="2">Belongs to the ZCCHC8 family.</text>
</comment>
<evidence type="ECO:0000256" key="2">
    <source>
        <dbReference type="ARBA" id="ARBA00007497"/>
    </source>
</evidence>
<evidence type="ECO:0000256" key="3">
    <source>
        <dbReference type="ARBA" id="ARBA00022723"/>
    </source>
</evidence>
<keyword evidence="4 7" id="KW-0863">Zinc-finger</keyword>
<dbReference type="PANTHER" id="PTHR13316">
    <property type="entry name" value="ZINC FINGER, CCHC DOMAIN CONTAINING 8"/>
    <property type="match status" value="1"/>
</dbReference>
<evidence type="ECO:0000259" key="9">
    <source>
        <dbReference type="PROSITE" id="PS50158"/>
    </source>
</evidence>
<feature type="region of interest" description="Disordered" evidence="8">
    <location>
        <begin position="32"/>
        <end position="56"/>
    </location>
</feature>
<evidence type="ECO:0000313" key="11">
    <source>
        <dbReference type="Proteomes" id="UP001168098"/>
    </source>
</evidence>
<dbReference type="GO" id="GO:0003723">
    <property type="term" value="F:RNA binding"/>
    <property type="evidence" value="ECO:0007669"/>
    <property type="project" value="TreeGrafter"/>
</dbReference>
<dbReference type="InterPro" id="IPR052115">
    <property type="entry name" value="NEXT_complex_subunit_ZCCHC8"/>
</dbReference>
<dbReference type="EMBL" id="JARBHA010000001">
    <property type="protein sequence ID" value="KAJ9708086.1"/>
    <property type="molecule type" value="Genomic_DNA"/>
</dbReference>
<evidence type="ECO:0000256" key="1">
    <source>
        <dbReference type="ARBA" id="ARBA00004642"/>
    </source>
</evidence>
<comment type="caution">
    <text evidence="10">The sequence shown here is derived from an EMBL/GenBank/DDBJ whole genome shotgun (WGS) entry which is preliminary data.</text>
</comment>
<evidence type="ECO:0000256" key="8">
    <source>
        <dbReference type="SAM" id="MobiDB-lite"/>
    </source>
</evidence>
<evidence type="ECO:0000256" key="4">
    <source>
        <dbReference type="ARBA" id="ARBA00022771"/>
    </source>
</evidence>
<dbReference type="Proteomes" id="UP001168098">
    <property type="component" value="Unassembled WGS sequence"/>
</dbReference>
<dbReference type="SMART" id="SM00581">
    <property type="entry name" value="PSP"/>
    <property type="match status" value="1"/>
</dbReference>
<evidence type="ECO:0000256" key="6">
    <source>
        <dbReference type="ARBA" id="ARBA00023242"/>
    </source>
</evidence>
<feature type="domain" description="CCHC-type" evidence="9">
    <location>
        <begin position="239"/>
        <end position="255"/>
    </location>
</feature>
<evidence type="ECO:0000313" key="10">
    <source>
        <dbReference type="EMBL" id="KAJ9708086.1"/>
    </source>
</evidence>
<feature type="compositionally biased region" description="Polar residues" evidence="8">
    <location>
        <begin position="415"/>
        <end position="425"/>
    </location>
</feature>
<keyword evidence="6" id="KW-0539">Nucleus</keyword>
<dbReference type="GO" id="GO:0071013">
    <property type="term" value="C:catalytic step 2 spliceosome"/>
    <property type="evidence" value="ECO:0007669"/>
    <property type="project" value="TreeGrafter"/>
</dbReference>
<dbReference type="PANTHER" id="PTHR13316:SF0">
    <property type="entry name" value="ZINC FINGER CCHC DOMAIN-CONTAINING PROTEIN 8"/>
    <property type="match status" value="1"/>
</dbReference>